<dbReference type="AlphaFoldDB" id="A0A418YD22"/>
<reference evidence="9 10" key="1">
    <citation type="submission" date="2018-09" db="EMBL/GenBank/DDBJ databases">
        <authorList>
            <person name="Wang F."/>
        </authorList>
    </citation>
    <scope>NUCLEOTIDE SEQUENCE [LARGE SCALE GENOMIC DNA]</scope>
    <source>
        <strain evidence="9 10">PLHSC7-2</strain>
    </source>
</reference>
<evidence type="ECO:0000256" key="3">
    <source>
        <dbReference type="ARBA" id="ARBA00023015"/>
    </source>
</evidence>
<keyword evidence="3" id="KW-0805">Transcription regulation</keyword>
<dbReference type="CDD" id="cd06170">
    <property type="entry name" value="LuxR_C_like"/>
    <property type="match status" value="1"/>
</dbReference>
<dbReference type="GO" id="GO:0003677">
    <property type="term" value="F:DNA binding"/>
    <property type="evidence" value="ECO:0007669"/>
    <property type="project" value="UniProtKB-KW"/>
</dbReference>
<feature type="domain" description="HTH luxR-type" evidence="7">
    <location>
        <begin position="136"/>
        <end position="201"/>
    </location>
</feature>
<dbReference type="Pfam" id="PF00072">
    <property type="entry name" value="Response_reg"/>
    <property type="match status" value="1"/>
</dbReference>
<dbReference type="PROSITE" id="PS50110">
    <property type="entry name" value="RESPONSE_REGULATORY"/>
    <property type="match status" value="1"/>
</dbReference>
<dbReference type="OrthoDB" id="9802186at2"/>
<dbReference type="SUPFAM" id="SSF46894">
    <property type="entry name" value="C-terminal effector domain of the bipartite response regulators"/>
    <property type="match status" value="1"/>
</dbReference>
<gene>
    <name evidence="9" type="ORF">D1Z90_13920</name>
</gene>
<dbReference type="Pfam" id="PF00196">
    <property type="entry name" value="GerE"/>
    <property type="match status" value="1"/>
</dbReference>
<keyword evidence="1 6" id="KW-0597">Phosphoprotein</keyword>
<dbReference type="EMBL" id="QZCH01000018">
    <property type="protein sequence ID" value="RJG42371.1"/>
    <property type="molecule type" value="Genomic_DNA"/>
</dbReference>
<dbReference type="GO" id="GO:0006355">
    <property type="term" value="P:regulation of DNA-templated transcription"/>
    <property type="evidence" value="ECO:0007669"/>
    <property type="project" value="InterPro"/>
</dbReference>
<evidence type="ECO:0000259" key="8">
    <source>
        <dbReference type="PROSITE" id="PS50110"/>
    </source>
</evidence>
<keyword evidence="10" id="KW-1185">Reference proteome</keyword>
<dbReference type="FunFam" id="3.40.50.2300:FF:000018">
    <property type="entry name" value="DNA-binding transcriptional regulator NtrC"/>
    <property type="match status" value="1"/>
</dbReference>
<dbReference type="SMART" id="SM00421">
    <property type="entry name" value="HTH_LUXR"/>
    <property type="match status" value="1"/>
</dbReference>
<evidence type="ECO:0000259" key="7">
    <source>
        <dbReference type="PROSITE" id="PS50043"/>
    </source>
</evidence>
<dbReference type="PANTHER" id="PTHR44688:SF16">
    <property type="entry name" value="DNA-BINDING TRANSCRIPTIONAL ACTIVATOR DEVR_DOSR"/>
    <property type="match status" value="1"/>
</dbReference>
<dbReference type="SMART" id="SM00448">
    <property type="entry name" value="REC"/>
    <property type="match status" value="1"/>
</dbReference>
<dbReference type="RefSeq" id="WP_119911387.1">
    <property type="nucleotide sequence ID" value="NZ_QZCH01000018.1"/>
</dbReference>
<dbReference type="InterPro" id="IPR016032">
    <property type="entry name" value="Sig_transdc_resp-reg_C-effctor"/>
</dbReference>
<dbReference type="Proteomes" id="UP000283255">
    <property type="component" value="Unassembled WGS sequence"/>
</dbReference>
<dbReference type="Gene3D" id="1.10.10.10">
    <property type="entry name" value="Winged helix-like DNA-binding domain superfamily/Winged helix DNA-binding domain"/>
    <property type="match status" value="1"/>
</dbReference>
<dbReference type="SUPFAM" id="SSF52172">
    <property type="entry name" value="CheY-like"/>
    <property type="match status" value="1"/>
</dbReference>
<dbReference type="PROSITE" id="PS00622">
    <property type="entry name" value="HTH_LUXR_1"/>
    <property type="match status" value="1"/>
</dbReference>
<comment type="caution">
    <text evidence="9">The sequence shown here is derived from an EMBL/GenBank/DDBJ whole genome shotgun (WGS) entry which is preliminary data.</text>
</comment>
<protein>
    <submittedName>
        <fullName evidence="9">DNA-binding response regulator</fullName>
    </submittedName>
</protein>
<dbReference type="PROSITE" id="PS50043">
    <property type="entry name" value="HTH_LUXR_2"/>
    <property type="match status" value="1"/>
</dbReference>
<dbReference type="InterPro" id="IPR001789">
    <property type="entry name" value="Sig_transdc_resp-reg_receiver"/>
</dbReference>
<dbReference type="GO" id="GO:0000160">
    <property type="term" value="P:phosphorelay signal transduction system"/>
    <property type="evidence" value="ECO:0007669"/>
    <property type="project" value="UniProtKB-KW"/>
</dbReference>
<organism evidence="9 10">
    <name type="scientific">Motilimonas pumila</name>
    <dbReference type="NCBI Taxonomy" id="2303987"/>
    <lineage>
        <taxon>Bacteria</taxon>
        <taxon>Pseudomonadati</taxon>
        <taxon>Pseudomonadota</taxon>
        <taxon>Gammaproteobacteria</taxon>
        <taxon>Alteromonadales</taxon>
        <taxon>Alteromonadales genera incertae sedis</taxon>
        <taxon>Motilimonas</taxon>
    </lineage>
</organism>
<evidence type="ECO:0000313" key="9">
    <source>
        <dbReference type="EMBL" id="RJG42371.1"/>
    </source>
</evidence>
<dbReference type="Gene3D" id="3.40.50.2300">
    <property type="match status" value="1"/>
</dbReference>
<feature type="modified residue" description="4-aspartylphosphate" evidence="6">
    <location>
        <position position="55"/>
    </location>
</feature>
<reference evidence="9 10" key="2">
    <citation type="submission" date="2019-01" db="EMBL/GenBank/DDBJ databases">
        <title>Motilimonas pumilus sp. nov., isolated from the gut of sea cucumber (Apostichopus japonicus).</title>
        <authorList>
            <person name="Wang F.-Q."/>
            <person name="Ren L.-H."/>
            <person name="Lin Y.-W."/>
            <person name="Sun G.-H."/>
            <person name="Du Z.-J."/>
            <person name="Zhao J.-X."/>
            <person name="Liu X.-J."/>
            <person name="Liu L.-J."/>
        </authorList>
    </citation>
    <scope>NUCLEOTIDE SEQUENCE [LARGE SCALE GENOMIC DNA]</scope>
    <source>
        <strain evidence="9 10">PLHSC7-2</strain>
    </source>
</reference>
<evidence type="ECO:0000313" key="10">
    <source>
        <dbReference type="Proteomes" id="UP000283255"/>
    </source>
</evidence>
<evidence type="ECO:0000256" key="6">
    <source>
        <dbReference type="PROSITE-ProRule" id="PRU00169"/>
    </source>
</evidence>
<dbReference type="CDD" id="cd17537">
    <property type="entry name" value="REC_FixJ"/>
    <property type="match status" value="1"/>
</dbReference>
<dbReference type="InterPro" id="IPR000792">
    <property type="entry name" value="Tscrpt_reg_LuxR_C"/>
</dbReference>
<keyword evidence="5" id="KW-0804">Transcription</keyword>
<proteinExistence type="predicted"/>
<name>A0A418YD22_9GAMM</name>
<evidence type="ECO:0000256" key="5">
    <source>
        <dbReference type="ARBA" id="ARBA00023163"/>
    </source>
</evidence>
<evidence type="ECO:0000256" key="2">
    <source>
        <dbReference type="ARBA" id="ARBA00023012"/>
    </source>
</evidence>
<feature type="domain" description="Response regulatory" evidence="8">
    <location>
        <begin position="7"/>
        <end position="120"/>
    </location>
</feature>
<dbReference type="PRINTS" id="PR00038">
    <property type="entry name" value="HTHLUXR"/>
</dbReference>
<dbReference type="PANTHER" id="PTHR44688">
    <property type="entry name" value="DNA-BINDING TRANSCRIPTIONAL ACTIVATOR DEVR_DOSR"/>
    <property type="match status" value="1"/>
</dbReference>
<sequence>MSQDNPIIYIIDDDASIRDMLEMMVASVGHESRSFADGASFLEAFEDGHGCILLDIRMPGMSGMVVQEKLNEINTMTPVIFITGHGDIAMAVEAMQKGAFDFMEKPFREFELLEKIDKAVAQDKEQRSDLTKQHEIKERIESLTKRELEIMGLVAKGHANKVIAIDLNIAQGTVEIHRSRIMNKMKARSLAQLMRMLMVAGELNDES</sequence>
<evidence type="ECO:0000256" key="1">
    <source>
        <dbReference type="ARBA" id="ARBA00022553"/>
    </source>
</evidence>
<accession>A0A418YD22</accession>
<dbReference type="InterPro" id="IPR011006">
    <property type="entry name" value="CheY-like_superfamily"/>
</dbReference>
<dbReference type="InterPro" id="IPR036388">
    <property type="entry name" value="WH-like_DNA-bd_sf"/>
</dbReference>
<keyword evidence="2" id="KW-0902">Two-component regulatory system</keyword>
<keyword evidence="4 9" id="KW-0238">DNA-binding</keyword>
<evidence type="ECO:0000256" key="4">
    <source>
        <dbReference type="ARBA" id="ARBA00023125"/>
    </source>
</evidence>